<dbReference type="eggNOG" id="KOG0379">
    <property type="taxonomic scope" value="Eukaryota"/>
</dbReference>
<accession>A0A024TW41</accession>
<dbReference type="Pfam" id="PF24681">
    <property type="entry name" value="Kelch_KLHDC2_KLHL20_DRC7"/>
    <property type="match status" value="1"/>
</dbReference>
<keyword evidence="1" id="KW-0880">Kelch repeat</keyword>
<feature type="compositionally biased region" description="Low complexity" evidence="3">
    <location>
        <begin position="231"/>
        <end position="249"/>
    </location>
</feature>
<proteinExistence type="predicted"/>
<dbReference type="InterPro" id="IPR015915">
    <property type="entry name" value="Kelch-typ_b-propeller"/>
</dbReference>
<dbReference type="PANTHER" id="PTHR46093">
    <property type="entry name" value="ACYL-COA-BINDING DOMAIN-CONTAINING PROTEIN 5"/>
    <property type="match status" value="1"/>
</dbReference>
<sequence length="579" mass="63286">MPLISFEGVDVDVPTVEGLRFFFEGGQLVVDCTNFTGKFALSKPVAVEPRPQMPSPVMATADAYSTPVAPKFAGAKKRAVSLVETPIMVYEDVKRQKLDQIISPDDKLHQPSLSKAMQFLESEKENIYGSEDELELLLTQREASVPVKKPQPVVETKRAPLKQLDVPDDDVNSRTKKQPKAHSAKRIKKAAKTKHATLTTSNPPTAKLNFFAPKDPVAAASTPRTQDTMDVDVPSSPDSVVDVSPSSPVAANRPNMHIPGGEWKILEPTGVPPSQRWGCTATMISNHRVVVYGGEGDDESTLADLFVYDVAKAEWSCPLNCESIPRSFHASVYVAAKNLMLVFGGERVVDGSHECLSDLMVLDTECFLWYPPAVSGTPPLARSGHSLTVLGTDVLVFGGSRGRNRPTTVHVLNTNTWNWTNLKVNGKAPTSRTYHSAVAVGSNRVIIFGGNDAKKSYNSVHVLEHNSQDDSWTWFNPCVVGNGPNARTGQVAIALDHRTVVVHGGWDPQNADKVQLYGDIFALDTDSWEWRRVHMEDAAGMERVGHVGVLTSDNALMYFGGQDATEARRNDLAQLTLRL</sequence>
<dbReference type="RefSeq" id="XP_008873118.1">
    <property type="nucleotide sequence ID" value="XM_008874896.1"/>
</dbReference>
<evidence type="ECO:0000256" key="2">
    <source>
        <dbReference type="ARBA" id="ARBA00022737"/>
    </source>
</evidence>
<name>A0A024TW41_9STRA</name>
<evidence type="ECO:0000256" key="3">
    <source>
        <dbReference type="SAM" id="MobiDB-lite"/>
    </source>
</evidence>
<dbReference type="GeneID" id="20086011"/>
<feature type="region of interest" description="Disordered" evidence="3">
    <location>
        <begin position="145"/>
        <end position="256"/>
    </location>
</feature>
<gene>
    <name evidence="4" type="ORF">H310_08961</name>
</gene>
<dbReference type="OrthoDB" id="10251809at2759"/>
<dbReference type="PANTHER" id="PTHR46093:SF18">
    <property type="entry name" value="FIBRONECTIN TYPE-III DOMAIN-CONTAINING PROTEIN"/>
    <property type="match status" value="1"/>
</dbReference>
<protein>
    <submittedName>
        <fullName evidence="4">Uncharacterized protein</fullName>
    </submittedName>
</protein>
<dbReference type="AlphaFoldDB" id="A0A024TW41"/>
<dbReference type="STRING" id="157072.A0A024TW41"/>
<organism evidence="4">
    <name type="scientific">Aphanomyces invadans</name>
    <dbReference type="NCBI Taxonomy" id="157072"/>
    <lineage>
        <taxon>Eukaryota</taxon>
        <taxon>Sar</taxon>
        <taxon>Stramenopiles</taxon>
        <taxon>Oomycota</taxon>
        <taxon>Saprolegniomycetes</taxon>
        <taxon>Saprolegniales</taxon>
        <taxon>Verrucalvaceae</taxon>
        <taxon>Aphanomyces</taxon>
    </lineage>
</organism>
<evidence type="ECO:0000256" key="1">
    <source>
        <dbReference type="ARBA" id="ARBA00022441"/>
    </source>
</evidence>
<dbReference type="EMBL" id="KI913970">
    <property type="protein sequence ID" value="ETV98243.1"/>
    <property type="molecule type" value="Genomic_DNA"/>
</dbReference>
<dbReference type="SUPFAM" id="SSF117281">
    <property type="entry name" value="Kelch motif"/>
    <property type="match status" value="1"/>
</dbReference>
<reference evidence="4" key="1">
    <citation type="submission" date="2013-12" db="EMBL/GenBank/DDBJ databases">
        <title>The Genome Sequence of Aphanomyces invadans NJM9701.</title>
        <authorList>
            <consortium name="The Broad Institute Genomics Platform"/>
            <person name="Russ C."/>
            <person name="Tyler B."/>
            <person name="van West P."/>
            <person name="Dieguez-Uribeondo J."/>
            <person name="Young S.K."/>
            <person name="Zeng Q."/>
            <person name="Gargeya S."/>
            <person name="Fitzgerald M."/>
            <person name="Abouelleil A."/>
            <person name="Alvarado L."/>
            <person name="Chapman S.B."/>
            <person name="Gainer-Dewar J."/>
            <person name="Goldberg J."/>
            <person name="Griggs A."/>
            <person name="Gujja S."/>
            <person name="Hansen M."/>
            <person name="Howarth C."/>
            <person name="Imamovic A."/>
            <person name="Ireland A."/>
            <person name="Larimer J."/>
            <person name="McCowan C."/>
            <person name="Murphy C."/>
            <person name="Pearson M."/>
            <person name="Poon T.W."/>
            <person name="Priest M."/>
            <person name="Roberts A."/>
            <person name="Saif S."/>
            <person name="Shea T."/>
            <person name="Sykes S."/>
            <person name="Wortman J."/>
            <person name="Nusbaum C."/>
            <person name="Birren B."/>
        </authorList>
    </citation>
    <scope>NUCLEOTIDE SEQUENCE [LARGE SCALE GENOMIC DNA]</scope>
    <source>
        <strain evidence="4">NJM9701</strain>
    </source>
</reference>
<dbReference type="VEuPathDB" id="FungiDB:H310_08961"/>
<dbReference type="Gene3D" id="2.120.10.80">
    <property type="entry name" value="Kelch-type beta propeller"/>
    <property type="match status" value="2"/>
</dbReference>
<evidence type="ECO:0000313" key="4">
    <source>
        <dbReference type="EMBL" id="ETV98243.1"/>
    </source>
</evidence>
<keyword evidence="2" id="KW-0677">Repeat</keyword>
<feature type="compositionally biased region" description="Basic residues" evidence="3">
    <location>
        <begin position="174"/>
        <end position="195"/>
    </location>
</feature>